<sequence length="201" mass="22438">MASVPPPPPEKKSACMFVIDEDTRKMEWHAFEVSDDPKHNQPLPPLYMRFSHDCFSHLLPFHDDEEPGLATTLDPIATAPPQEDVGATGYVIFFPEVGHSLYRICTSVDGMKLGDDSSVEPIIDLIGCGGKEESSVEEEEEAQASGAFMAYDPKLNEWESLPDPLRIKKDFFLGGHHGILDHINVITFRLEGREFSHTSKV</sequence>
<name>A0AAV6JMG0_9ERIC</name>
<dbReference type="Proteomes" id="UP000823749">
    <property type="component" value="Chromosome 7"/>
</dbReference>
<accession>A0AAV6JMG0</accession>
<reference evidence="1" key="1">
    <citation type="submission" date="2020-08" db="EMBL/GenBank/DDBJ databases">
        <title>Plant Genome Project.</title>
        <authorList>
            <person name="Zhang R.-G."/>
        </authorList>
    </citation>
    <scope>NUCLEOTIDE SEQUENCE</scope>
    <source>
        <strain evidence="1">WSP0</strain>
        <tissue evidence="1">Leaf</tissue>
    </source>
</reference>
<comment type="caution">
    <text evidence="1">The sequence shown here is derived from an EMBL/GenBank/DDBJ whole genome shotgun (WGS) entry which is preliminary data.</text>
</comment>
<evidence type="ECO:0000313" key="2">
    <source>
        <dbReference type="Proteomes" id="UP000823749"/>
    </source>
</evidence>
<dbReference type="AlphaFoldDB" id="A0AAV6JMG0"/>
<evidence type="ECO:0000313" key="1">
    <source>
        <dbReference type="EMBL" id="KAG5542322.1"/>
    </source>
</evidence>
<protein>
    <submittedName>
        <fullName evidence="1">Uncharacterized protein</fullName>
    </submittedName>
</protein>
<gene>
    <name evidence="1" type="ORF">RHGRI_022008</name>
</gene>
<dbReference type="EMBL" id="JACTNZ010000007">
    <property type="protein sequence ID" value="KAG5542322.1"/>
    <property type="molecule type" value="Genomic_DNA"/>
</dbReference>
<organism evidence="1 2">
    <name type="scientific">Rhododendron griersonianum</name>
    <dbReference type="NCBI Taxonomy" id="479676"/>
    <lineage>
        <taxon>Eukaryota</taxon>
        <taxon>Viridiplantae</taxon>
        <taxon>Streptophyta</taxon>
        <taxon>Embryophyta</taxon>
        <taxon>Tracheophyta</taxon>
        <taxon>Spermatophyta</taxon>
        <taxon>Magnoliopsida</taxon>
        <taxon>eudicotyledons</taxon>
        <taxon>Gunneridae</taxon>
        <taxon>Pentapetalae</taxon>
        <taxon>asterids</taxon>
        <taxon>Ericales</taxon>
        <taxon>Ericaceae</taxon>
        <taxon>Ericoideae</taxon>
        <taxon>Rhodoreae</taxon>
        <taxon>Rhododendron</taxon>
    </lineage>
</organism>
<proteinExistence type="predicted"/>
<keyword evidence="2" id="KW-1185">Reference proteome</keyword>